<gene>
    <name evidence="7" type="ORF">ACFFGN_27665</name>
</gene>
<dbReference type="RefSeq" id="WP_380053133.1">
    <property type="nucleotide sequence ID" value="NZ_JBHLTC010000036.1"/>
</dbReference>
<accession>A0ABV6QTA7</accession>
<evidence type="ECO:0000313" key="8">
    <source>
        <dbReference type="Proteomes" id="UP001589890"/>
    </source>
</evidence>
<comment type="subcellular location">
    <subcellularLocation>
        <location evidence="1">Membrane</location>
        <topology evidence="1">Multi-pass membrane protein</topology>
    </subcellularLocation>
</comment>
<evidence type="ECO:0000256" key="5">
    <source>
        <dbReference type="SAM" id="Phobius"/>
    </source>
</evidence>
<feature type="transmembrane region" description="Helical" evidence="5">
    <location>
        <begin position="146"/>
        <end position="171"/>
    </location>
</feature>
<keyword evidence="8" id="KW-1185">Reference proteome</keyword>
<evidence type="ECO:0000256" key="2">
    <source>
        <dbReference type="ARBA" id="ARBA00022692"/>
    </source>
</evidence>
<dbReference type="InterPro" id="IPR009908">
    <property type="entry name" value="Methylamine_util_MauE"/>
</dbReference>
<name>A0ABV6QTA7_9ACTN</name>
<proteinExistence type="predicted"/>
<evidence type="ECO:0000313" key="7">
    <source>
        <dbReference type="EMBL" id="MFC0627883.1"/>
    </source>
</evidence>
<evidence type="ECO:0000259" key="6">
    <source>
        <dbReference type="Pfam" id="PF07291"/>
    </source>
</evidence>
<keyword evidence="3 5" id="KW-1133">Transmembrane helix</keyword>
<evidence type="ECO:0000256" key="4">
    <source>
        <dbReference type="ARBA" id="ARBA00023136"/>
    </source>
</evidence>
<keyword evidence="2 5" id="KW-0812">Transmembrane</keyword>
<dbReference type="Pfam" id="PF07291">
    <property type="entry name" value="MauE"/>
    <property type="match status" value="1"/>
</dbReference>
<evidence type="ECO:0000256" key="3">
    <source>
        <dbReference type="ARBA" id="ARBA00022989"/>
    </source>
</evidence>
<keyword evidence="4 5" id="KW-0472">Membrane</keyword>
<feature type="transmembrane region" description="Helical" evidence="5">
    <location>
        <begin position="6"/>
        <end position="27"/>
    </location>
</feature>
<reference evidence="7 8" key="1">
    <citation type="submission" date="2024-09" db="EMBL/GenBank/DDBJ databases">
        <authorList>
            <person name="Sun Q."/>
            <person name="Mori K."/>
        </authorList>
    </citation>
    <scope>NUCLEOTIDE SEQUENCE [LARGE SCALE GENOMIC DNA]</scope>
    <source>
        <strain evidence="7 8">CGMCC 1.15906</strain>
    </source>
</reference>
<sequence>MVNDLAAVQPLVLGGILLWSSYGKLVGDQVPAKARRTALVPLLGKDRAVPAFRAVGVAEVLVGLALVLSPVGFGAALGATALATGFVAYLVYAKVAAPDSSCGCVGSKAAPVSWRSLGRAGLMLLGAVLALTATSSWWTVFADRTAFALAVVVVEAMAFAALSAELDHLWLVPLRRYRLRLTHPLSNTAGDFEVPLVNTQQQLLRSPAYREVSPYLRSDIREHWDEGEWRFVSYTAAYDERAGLAVFAVPRTQYEPDDVLVAIVDDETGKTLYKPRLVKRADLLPMAQ</sequence>
<organism evidence="7 8">
    <name type="scientific">Kribbella deserti</name>
    <dbReference type="NCBI Taxonomy" id="1926257"/>
    <lineage>
        <taxon>Bacteria</taxon>
        <taxon>Bacillati</taxon>
        <taxon>Actinomycetota</taxon>
        <taxon>Actinomycetes</taxon>
        <taxon>Propionibacteriales</taxon>
        <taxon>Kribbellaceae</taxon>
        <taxon>Kribbella</taxon>
    </lineage>
</organism>
<dbReference type="Proteomes" id="UP001589890">
    <property type="component" value="Unassembled WGS sequence"/>
</dbReference>
<comment type="caution">
    <text evidence="7">The sequence shown here is derived from an EMBL/GenBank/DDBJ whole genome shotgun (WGS) entry which is preliminary data.</text>
</comment>
<feature type="domain" description="Methylamine utilisation protein MauE" evidence="6">
    <location>
        <begin position="5"/>
        <end position="131"/>
    </location>
</feature>
<feature type="transmembrane region" description="Helical" evidence="5">
    <location>
        <begin position="122"/>
        <end position="140"/>
    </location>
</feature>
<dbReference type="EMBL" id="JBHLTC010000036">
    <property type="protein sequence ID" value="MFC0627883.1"/>
    <property type="molecule type" value="Genomic_DNA"/>
</dbReference>
<protein>
    <submittedName>
        <fullName evidence="7">MauE/DoxX family redox-associated membrane protein</fullName>
    </submittedName>
</protein>
<evidence type="ECO:0000256" key="1">
    <source>
        <dbReference type="ARBA" id="ARBA00004141"/>
    </source>
</evidence>